<sequence length="390" mass="42032">MSHSWIVSSKKMMPTTTRTTRLAIFALLLSVCLAFKQTTFSSHEVRQVPTRREVLMSMEDSSEAVSPDRRDFLIKGGVAAGALTIGKVIMDGPQYTGTPDLTGKVVVVTGANTGLGKASAARLARLGAEVCLACRSPEKAEAAAAEIRASTGNAAVSTVPLDLASLASVRACAAELGRRYPRIDVLQNNAGVMALPKRTLTTDGFEYQFGVNHLGHFLLTNLLMGSLLKAERPRIVNLSSAAHQIPPGTVDFEDLMGEKDYQPWKAYGQSKLANILFTKELQRRLDARTDAATAMCCHPGGVRTELGRNLDLPAWALPLLVPLVYFTKSVEQGAQTQTRLSADPALHRAGAGKYFDNCAEAQPAPPALDAAAARRLWEVSEELTGQRFEI</sequence>
<organism evidence="3">
    <name type="scientific">Heterosigma akashiwo</name>
    <name type="common">Chromophytic alga</name>
    <name type="synonym">Heterosigma carterae</name>
    <dbReference type="NCBI Taxonomy" id="2829"/>
    <lineage>
        <taxon>Eukaryota</taxon>
        <taxon>Sar</taxon>
        <taxon>Stramenopiles</taxon>
        <taxon>Ochrophyta</taxon>
        <taxon>Raphidophyceae</taxon>
        <taxon>Chattonellales</taxon>
        <taxon>Chattonellaceae</taxon>
        <taxon>Heterosigma</taxon>
    </lineage>
</organism>
<dbReference type="Pfam" id="PF00106">
    <property type="entry name" value="adh_short"/>
    <property type="match status" value="1"/>
</dbReference>
<comment type="similarity">
    <text evidence="2">Belongs to the short-chain dehydrogenases/reductases (SDR) family.</text>
</comment>
<dbReference type="PRINTS" id="PR00081">
    <property type="entry name" value="GDHRDH"/>
</dbReference>
<dbReference type="PRINTS" id="PR00080">
    <property type="entry name" value="SDRFAMILY"/>
</dbReference>
<dbReference type="EMBL" id="HBIU01020103">
    <property type="protein sequence ID" value="CAE0630642.1"/>
    <property type="molecule type" value="Transcribed_RNA"/>
</dbReference>
<dbReference type="InterPro" id="IPR002347">
    <property type="entry name" value="SDR_fam"/>
</dbReference>
<proteinExistence type="inferred from homology"/>
<evidence type="ECO:0000256" key="1">
    <source>
        <dbReference type="ARBA" id="ARBA00023002"/>
    </source>
</evidence>
<name>A0A6V1PTS7_HETAK</name>
<protein>
    <submittedName>
        <fullName evidence="3">Uncharacterized protein</fullName>
    </submittedName>
</protein>
<reference evidence="3" key="1">
    <citation type="submission" date="2021-01" db="EMBL/GenBank/DDBJ databases">
        <authorList>
            <person name="Corre E."/>
            <person name="Pelletier E."/>
            <person name="Niang G."/>
            <person name="Scheremetjew M."/>
            <person name="Finn R."/>
            <person name="Kale V."/>
            <person name="Holt S."/>
            <person name="Cochrane G."/>
            <person name="Meng A."/>
            <person name="Brown T."/>
            <person name="Cohen L."/>
        </authorList>
    </citation>
    <scope>NUCLEOTIDE SEQUENCE</scope>
    <source>
        <strain evidence="3">CCMP3107</strain>
    </source>
</reference>
<accession>A0A6V1PTS7</accession>
<dbReference type="NCBIfam" id="NF004846">
    <property type="entry name" value="PRK06197.1"/>
    <property type="match status" value="1"/>
</dbReference>
<dbReference type="EMBL" id="HBIU01020105">
    <property type="protein sequence ID" value="CAE0630644.1"/>
    <property type="molecule type" value="Transcribed_RNA"/>
</dbReference>
<dbReference type="CDD" id="cd05327">
    <property type="entry name" value="retinol-DH_like_SDR_c_like"/>
    <property type="match status" value="1"/>
</dbReference>
<evidence type="ECO:0000313" key="3">
    <source>
        <dbReference type="EMBL" id="CAE0630642.1"/>
    </source>
</evidence>
<dbReference type="GO" id="GO:0016491">
    <property type="term" value="F:oxidoreductase activity"/>
    <property type="evidence" value="ECO:0007669"/>
    <property type="project" value="UniProtKB-KW"/>
</dbReference>
<dbReference type="InterPro" id="IPR036291">
    <property type="entry name" value="NAD(P)-bd_dom_sf"/>
</dbReference>
<gene>
    <name evidence="3" type="ORF">HAKA00212_LOCUS9339</name>
    <name evidence="4" type="ORF">HAKA00212_LOCUS9341</name>
</gene>
<evidence type="ECO:0000256" key="2">
    <source>
        <dbReference type="RuleBase" id="RU000363"/>
    </source>
</evidence>
<dbReference type="SUPFAM" id="SSF51735">
    <property type="entry name" value="NAD(P)-binding Rossmann-fold domains"/>
    <property type="match status" value="1"/>
</dbReference>
<dbReference type="Gene3D" id="3.40.50.720">
    <property type="entry name" value="NAD(P)-binding Rossmann-like Domain"/>
    <property type="match status" value="1"/>
</dbReference>
<keyword evidence="1" id="KW-0560">Oxidoreductase</keyword>
<dbReference type="PANTHER" id="PTHR43157:SF31">
    <property type="entry name" value="PHOSPHATIDYLINOSITOL-GLYCAN BIOSYNTHESIS CLASS F PROTEIN"/>
    <property type="match status" value="1"/>
</dbReference>
<evidence type="ECO:0000313" key="4">
    <source>
        <dbReference type="EMBL" id="CAE0630644.1"/>
    </source>
</evidence>
<dbReference type="PANTHER" id="PTHR43157">
    <property type="entry name" value="PHOSPHATIDYLINOSITOL-GLYCAN BIOSYNTHESIS CLASS F PROTEIN-RELATED"/>
    <property type="match status" value="1"/>
</dbReference>
<dbReference type="AlphaFoldDB" id="A0A6V1PTS7"/>